<keyword evidence="4 6" id="KW-0406">Ion transport</keyword>
<name>A0AAW1Q3F3_9CHLO</name>
<dbReference type="InterPro" id="IPR004907">
    <property type="entry name" value="ATPase_V1-cplx_csu"/>
</dbReference>
<dbReference type="EMBL" id="JALJOR010000006">
    <property type="protein sequence ID" value="KAK9815311.1"/>
    <property type="molecule type" value="Genomic_DNA"/>
</dbReference>
<evidence type="ECO:0000313" key="8">
    <source>
        <dbReference type="EMBL" id="KAK9815311.1"/>
    </source>
</evidence>
<evidence type="ECO:0000256" key="6">
    <source>
        <dbReference type="RuleBase" id="RU364010"/>
    </source>
</evidence>
<dbReference type="PANTHER" id="PTHR10137:SF0">
    <property type="entry name" value="V-TYPE PROTON ATPASE SUBUNIT C"/>
    <property type="match status" value="1"/>
</dbReference>
<dbReference type="AlphaFoldDB" id="A0AAW1Q3F3"/>
<dbReference type="GO" id="GO:0000221">
    <property type="term" value="C:vacuolar proton-transporting V-type ATPase, V1 domain"/>
    <property type="evidence" value="ECO:0007669"/>
    <property type="project" value="TreeGrafter"/>
</dbReference>
<keyword evidence="7" id="KW-0175">Coiled coil</keyword>
<evidence type="ECO:0000256" key="5">
    <source>
        <dbReference type="ARBA" id="ARBA00025445"/>
    </source>
</evidence>
<dbReference type="GO" id="GO:0046961">
    <property type="term" value="F:proton-transporting ATPase activity, rotational mechanism"/>
    <property type="evidence" value="ECO:0007669"/>
    <property type="project" value="InterPro"/>
</dbReference>
<organism evidence="8 9">
    <name type="scientific">[Myrmecia] bisecta</name>
    <dbReference type="NCBI Taxonomy" id="41462"/>
    <lineage>
        <taxon>Eukaryota</taxon>
        <taxon>Viridiplantae</taxon>
        <taxon>Chlorophyta</taxon>
        <taxon>core chlorophytes</taxon>
        <taxon>Trebouxiophyceae</taxon>
        <taxon>Trebouxiales</taxon>
        <taxon>Trebouxiaceae</taxon>
        <taxon>Myrmecia</taxon>
    </lineage>
</organism>
<evidence type="ECO:0000256" key="3">
    <source>
        <dbReference type="ARBA" id="ARBA00022781"/>
    </source>
</evidence>
<gene>
    <name evidence="8" type="ORF">WJX72_001409</name>
</gene>
<comment type="similarity">
    <text evidence="1 6">Belongs to the V-ATPase C subunit family.</text>
</comment>
<dbReference type="PANTHER" id="PTHR10137">
    <property type="entry name" value="V-TYPE PROTON ATPASE SUBUNIT C"/>
    <property type="match status" value="1"/>
</dbReference>
<comment type="subunit">
    <text evidence="6">V-ATPase is a heteromultimeric enzyme composed of a peripheral catalytic V1 complex (components A to H) attached to an integral membrane V0 proton pore complex.</text>
</comment>
<keyword evidence="2 6" id="KW-0813">Transport</keyword>
<dbReference type="SUPFAM" id="SSF118203">
    <property type="entry name" value="Vacuolar ATP synthase subunit C"/>
    <property type="match status" value="1"/>
</dbReference>
<comment type="caution">
    <text evidence="8">The sequence shown here is derived from an EMBL/GenBank/DDBJ whole genome shotgun (WGS) entry which is preliminary data.</text>
</comment>
<dbReference type="Pfam" id="PF03223">
    <property type="entry name" value="V-ATPase_C"/>
    <property type="match status" value="1"/>
</dbReference>
<dbReference type="Gene3D" id="1.20.1460.10">
    <property type="entry name" value="subunit c (vma5p) of the yeast v-atpase, domain 2"/>
    <property type="match status" value="1"/>
</dbReference>
<protein>
    <recommendedName>
        <fullName evidence="6">V-type proton ATPase subunit C</fullName>
    </recommendedName>
</protein>
<accession>A0AAW1Q3F3</accession>
<sequence>MVYWLASLPLVDGSVERTWTTLQNKTTYEADLSLNYRFELPDLRVGTLDTLMVLSDDLVKVNSMMEAVVNKIRRQLFDMQTAGGSGEEREEVLVEGISPDAYIERFEWHDAKYPPRRPLAETVQAITETVQKLEDDLKVRVSEYNQLKGQLSAHARKQTGSLAVRDLTGIVKERDVVQTENLTTLFVVVSKHTKNEWLSGYEALSDFVVPRSSKLVFEDNDYSLFTVVLFRRIADTFKSAARAKGFQVREYEFSADSQQASQAQIQKLRQDVETKRSQLEQWSSTAYGEAFSAWIHICAIRLFVESILRYGLPPQFLGVLIKPNPKTTTKLRKQLTSMFGTAGSNKYFDGEGGGSANTAAVAGAESDMYPYVSMTVSIDG</sequence>
<comment type="function">
    <text evidence="5">Subunit of the peripheral V1 complex of vacuolar ATPase. Subunit C is necessary for the assembly of the catalytic sector of the enzyme and is likely to have a specific function in its catalytic activity. V-ATPase is responsible for acidifying a variety of intracellular compartments in eukaryotic cells.</text>
</comment>
<reference evidence="8 9" key="1">
    <citation type="journal article" date="2024" name="Nat. Commun.">
        <title>Phylogenomics reveals the evolutionary origins of lichenization in chlorophyte algae.</title>
        <authorList>
            <person name="Puginier C."/>
            <person name="Libourel C."/>
            <person name="Otte J."/>
            <person name="Skaloud P."/>
            <person name="Haon M."/>
            <person name="Grisel S."/>
            <person name="Petersen M."/>
            <person name="Berrin J.G."/>
            <person name="Delaux P.M."/>
            <person name="Dal Grande F."/>
            <person name="Keller J."/>
        </authorList>
    </citation>
    <scope>NUCLEOTIDE SEQUENCE [LARGE SCALE GENOMIC DNA]</scope>
    <source>
        <strain evidence="8 9">SAG 2043</strain>
    </source>
</reference>
<evidence type="ECO:0000313" key="9">
    <source>
        <dbReference type="Proteomes" id="UP001489004"/>
    </source>
</evidence>
<evidence type="ECO:0000256" key="2">
    <source>
        <dbReference type="ARBA" id="ARBA00022448"/>
    </source>
</evidence>
<dbReference type="InterPro" id="IPR036132">
    <property type="entry name" value="Vac_ATP_synth_c_sf"/>
</dbReference>
<dbReference type="CDD" id="cd14785">
    <property type="entry name" value="V-ATPase_C"/>
    <property type="match status" value="1"/>
</dbReference>
<dbReference type="Gene3D" id="3.30.70.1180">
    <property type="entry name" value="Vacuolar atp synthase subunit c, domain 1"/>
    <property type="match status" value="1"/>
</dbReference>
<dbReference type="Proteomes" id="UP001489004">
    <property type="component" value="Unassembled WGS sequence"/>
</dbReference>
<dbReference type="FunFam" id="3.30.70.100:FF:000002">
    <property type="entry name" value="V-type proton ATPase subunit C"/>
    <property type="match status" value="1"/>
</dbReference>
<feature type="coiled-coil region" evidence="7">
    <location>
        <begin position="258"/>
        <end position="285"/>
    </location>
</feature>
<keyword evidence="3 6" id="KW-0375">Hydrogen ion transport</keyword>
<evidence type="ECO:0000256" key="4">
    <source>
        <dbReference type="ARBA" id="ARBA00023065"/>
    </source>
</evidence>
<evidence type="ECO:0000256" key="7">
    <source>
        <dbReference type="SAM" id="Coils"/>
    </source>
</evidence>
<dbReference type="Gene3D" id="3.30.70.100">
    <property type="match status" value="1"/>
</dbReference>
<comment type="function">
    <text evidence="6">Subunit of the V1 complex of vacuolar(H+)-ATPase (V-ATPase), a multisubunit enzyme composed of a peripheral complex (V1) that hydrolyzes ATP and a membrane integral complex (V0) that translocates protons. V-ATPase is responsible for acidifying and maintaining the pH of intracellular compartments and in some cell types, is targeted to the plasma membrane, where it is responsible for acidifying the extracellular environment. Subunit C is necessary for the assembly of the catalytic sector of the enzyme and is likely to have a specific function in its catalytic activity.</text>
</comment>
<evidence type="ECO:0000256" key="1">
    <source>
        <dbReference type="ARBA" id="ARBA00006138"/>
    </source>
</evidence>
<keyword evidence="9" id="KW-1185">Reference proteome</keyword>
<proteinExistence type="inferred from homology"/>